<keyword evidence="2" id="KW-0812">Transmembrane</keyword>
<evidence type="ECO:0000313" key="3">
    <source>
        <dbReference type="EMBL" id="MDY0396499.1"/>
    </source>
</evidence>
<protein>
    <submittedName>
        <fullName evidence="3">Stressosome-associated protein Prli42</fullName>
    </submittedName>
</protein>
<dbReference type="Proteomes" id="UP001281447">
    <property type="component" value="Unassembled WGS sequence"/>
</dbReference>
<comment type="caution">
    <text evidence="3">The sequence shown here is derived from an EMBL/GenBank/DDBJ whole genome shotgun (WGS) entry which is preliminary data.</text>
</comment>
<feature type="region of interest" description="Disordered" evidence="1">
    <location>
        <begin position="1"/>
        <end position="20"/>
    </location>
</feature>
<evidence type="ECO:0000313" key="4">
    <source>
        <dbReference type="Proteomes" id="UP001281447"/>
    </source>
</evidence>
<keyword evidence="2" id="KW-0472">Membrane</keyword>
<name>A0ABU5CB96_9BACI</name>
<evidence type="ECO:0000256" key="2">
    <source>
        <dbReference type="SAM" id="Phobius"/>
    </source>
</evidence>
<dbReference type="EMBL" id="JAWDIP010000004">
    <property type="protein sequence ID" value="MDY0396499.1"/>
    <property type="molecule type" value="Genomic_DNA"/>
</dbReference>
<proteinExistence type="predicted"/>
<gene>
    <name evidence="3" type="primary">prli42</name>
    <name evidence="3" type="ORF">RWE15_22010</name>
</gene>
<sequence length="47" mass="5336">MGAKQQQIAKARPGKKSKRQRRMQLVVYIMIIAMLLSSITTGLVMFL</sequence>
<dbReference type="InterPro" id="IPR049722">
    <property type="entry name" value="Prli42-like"/>
</dbReference>
<reference evidence="3 4" key="1">
    <citation type="submission" date="2023-10" db="EMBL/GenBank/DDBJ databases">
        <title>Virgibacillus halophilus 5B73C genome.</title>
        <authorList>
            <person name="Miliotis G."/>
            <person name="Sengupta P."/>
            <person name="Hameed A."/>
            <person name="Chuvochina M."/>
            <person name="Mcdonagh F."/>
            <person name="Simpson A.C."/>
            <person name="Singh N.K."/>
            <person name="Rekha P.D."/>
            <person name="Raman K."/>
            <person name="Hugenholtz P."/>
            <person name="Venkateswaran K."/>
        </authorList>
    </citation>
    <scope>NUCLEOTIDE SEQUENCE [LARGE SCALE GENOMIC DNA]</scope>
    <source>
        <strain evidence="3 4">5B73C</strain>
    </source>
</reference>
<accession>A0ABU5CB96</accession>
<dbReference type="RefSeq" id="WP_390353390.1">
    <property type="nucleotide sequence ID" value="NZ_JBHUIZ010000003.1"/>
</dbReference>
<evidence type="ECO:0000256" key="1">
    <source>
        <dbReference type="SAM" id="MobiDB-lite"/>
    </source>
</evidence>
<keyword evidence="2" id="KW-1133">Transmembrane helix</keyword>
<keyword evidence="4" id="KW-1185">Reference proteome</keyword>
<feature type="transmembrane region" description="Helical" evidence="2">
    <location>
        <begin position="25"/>
        <end position="46"/>
    </location>
</feature>
<dbReference type="NCBIfam" id="NF033880">
    <property type="entry name" value="Prli42"/>
    <property type="match status" value="1"/>
</dbReference>
<organism evidence="3 4">
    <name type="scientific">Tigheibacillus halophilus</name>
    <dbReference type="NCBI Taxonomy" id="361280"/>
    <lineage>
        <taxon>Bacteria</taxon>
        <taxon>Bacillati</taxon>
        <taxon>Bacillota</taxon>
        <taxon>Bacilli</taxon>
        <taxon>Bacillales</taxon>
        <taxon>Bacillaceae</taxon>
        <taxon>Tigheibacillus</taxon>
    </lineage>
</organism>